<proteinExistence type="predicted"/>
<comment type="caution">
    <text evidence="1">The sequence shown here is derived from an EMBL/GenBank/DDBJ whole genome shotgun (WGS) entry which is preliminary data.</text>
</comment>
<protein>
    <submittedName>
        <fullName evidence="1">Uncharacterized protein</fullName>
    </submittedName>
</protein>
<organism evidence="1 2">
    <name type="scientific">Phormidium tenue FACHB-1050</name>
    <dbReference type="NCBI Taxonomy" id="2692857"/>
    <lineage>
        <taxon>Bacteria</taxon>
        <taxon>Bacillati</taxon>
        <taxon>Cyanobacteriota</taxon>
        <taxon>Cyanophyceae</taxon>
        <taxon>Oscillatoriophycideae</taxon>
        <taxon>Oscillatoriales</taxon>
        <taxon>Oscillatoriaceae</taxon>
        <taxon>Phormidium</taxon>
    </lineage>
</organism>
<sequence>MTCPRSSRNSACGSYNAGLQPYERRGTPVTFTFILGQPNEADWNHGDINVFDVIEYGDCS</sequence>
<gene>
    <name evidence="1" type="ORF">H6G05_04395</name>
</gene>
<accession>A0ABR8C6N8</accession>
<reference evidence="1 2" key="1">
    <citation type="journal article" date="2020" name="ISME J.">
        <title>Comparative genomics reveals insights into cyanobacterial evolution and habitat adaptation.</title>
        <authorList>
            <person name="Chen M.Y."/>
            <person name="Teng W.K."/>
            <person name="Zhao L."/>
            <person name="Hu C.X."/>
            <person name="Zhou Y.K."/>
            <person name="Han B.P."/>
            <person name="Song L.R."/>
            <person name="Shu W.S."/>
        </authorList>
    </citation>
    <scope>NUCLEOTIDE SEQUENCE [LARGE SCALE GENOMIC DNA]</scope>
    <source>
        <strain evidence="1 2">FACHB-1050</strain>
    </source>
</reference>
<evidence type="ECO:0000313" key="2">
    <source>
        <dbReference type="Proteomes" id="UP000618445"/>
    </source>
</evidence>
<dbReference type="EMBL" id="JACJQY010000004">
    <property type="protein sequence ID" value="MBD2316090.1"/>
    <property type="molecule type" value="Genomic_DNA"/>
</dbReference>
<dbReference type="RefSeq" id="WP_190576643.1">
    <property type="nucleotide sequence ID" value="NZ_CAWPQU010000034.1"/>
</dbReference>
<dbReference type="Proteomes" id="UP000618445">
    <property type="component" value="Unassembled WGS sequence"/>
</dbReference>
<evidence type="ECO:0000313" key="1">
    <source>
        <dbReference type="EMBL" id="MBD2316090.1"/>
    </source>
</evidence>
<keyword evidence="2" id="KW-1185">Reference proteome</keyword>
<name>A0ABR8C6N8_9CYAN</name>